<dbReference type="InterPro" id="IPR000086">
    <property type="entry name" value="NUDIX_hydrolase_dom"/>
</dbReference>
<reference evidence="4 5" key="1">
    <citation type="submission" date="2020-02" db="EMBL/GenBank/DDBJ databases">
        <authorList>
            <person name="Zheng R.K."/>
            <person name="Sun C.M."/>
        </authorList>
    </citation>
    <scope>NUCLEOTIDE SEQUENCE [LARGE SCALE GENOMIC DNA]</scope>
    <source>
        <strain evidence="5">rifampicinis</strain>
    </source>
</reference>
<keyword evidence="2" id="KW-0378">Hydrolase</keyword>
<organism evidence="4 5">
    <name type="scientific">Phototrophicus methaneseepsis</name>
    <dbReference type="NCBI Taxonomy" id="2710758"/>
    <lineage>
        <taxon>Bacteria</taxon>
        <taxon>Bacillati</taxon>
        <taxon>Chloroflexota</taxon>
        <taxon>Candidatus Thermofontia</taxon>
        <taxon>Phototrophicales</taxon>
        <taxon>Phototrophicaceae</taxon>
        <taxon>Phototrophicus</taxon>
    </lineage>
</organism>
<dbReference type="AlphaFoldDB" id="A0A7S8ECF1"/>
<comment type="cofactor">
    <cofactor evidence="1">
        <name>Mg(2+)</name>
        <dbReference type="ChEBI" id="CHEBI:18420"/>
    </cofactor>
</comment>
<evidence type="ECO:0000313" key="4">
    <source>
        <dbReference type="EMBL" id="QPC84427.1"/>
    </source>
</evidence>
<dbReference type="GO" id="GO:0016787">
    <property type="term" value="F:hydrolase activity"/>
    <property type="evidence" value="ECO:0007669"/>
    <property type="project" value="UniProtKB-KW"/>
</dbReference>
<keyword evidence="5" id="KW-1185">Reference proteome</keyword>
<dbReference type="PANTHER" id="PTHR43046">
    <property type="entry name" value="GDP-MANNOSE MANNOSYL HYDROLASE"/>
    <property type="match status" value="1"/>
</dbReference>
<evidence type="ECO:0000256" key="2">
    <source>
        <dbReference type="ARBA" id="ARBA00022801"/>
    </source>
</evidence>
<sequence>MGKKQRIRTLALAHMRQGEHIFVGENIAPSTGRVFYRPIGGGVEFGEHARDALIREIDEEIGVAIRDVRFACVLENIFAYEGAAGHEICLMFACAFTEAAHRALDYRVQGTDDGDVLYIGRWMPIAYFVEGGAPLYPDGYLDYLLKQQVNFD</sequence>
<dbReference type="PROSITE" id="PS00893">
    <property type="entry name" value="NUDIX_BOX"/>
    <property type="match status" value="1"/>
</dbReference>
<feature type="domain" description="Nudix hydrolase" evidence="3">
    <location>
        <begin position="17"/>
        <end position="126"/>
    </location>
</feature>
<dbReference type="RefSeq" id="WP_195172490.1">
    <property type="nucleotide sequence ID" value="NZ_CP062983.1"/>
</dbReference>
<evidence type="ECO:0000313" key="5">
    <source>
        <dbReference type="Proteomes" id="UP000594468"/>
    </source>
</evidence>
<dbReference type="Proteomes" id="UP000594468">
    <property type="component" value="Chromosome"/>
</dbReference>
<gene>
    <name evidence="4" type="ORF">G4Y79_08650</name>
</gene>
<dbReference type="Pfam" id="PF00293">
    <property type="entry name" value="NUDIX"/>
    <property type="match status" value="1"/>
</dbReference>
<evidence type="ECO:0000256" key="1">
    <source>
        <dbReference type="ARBA" id="ARBA00001946"/>
    </source>
</evidence>
<dbReference type="InterPro" id="IPR015797">
    <property type="entry name" value="NUDIX_hydrolase-like_dom_sf"/>
</dbReference>
<accession>A0A7S8ECF1</accession>
<proteinExistence type="predicted"/>
<dbReference type="SUPFAM" id="SSF55811">
    <property type="entry name" value="Nudix"/>
    <property type="match status" value="1"/>
</dbReference>
<evidence type="ECO:0000259" key="3">
    <source>
        <dbReference type="Pfam" id="PF00293"/>
    </source>
</evidence>
<name>A0A7S8ECF1_9CHLR</name>
<dbReference type="EMBL" id="CP062983">
    <property type="protein sequence ID" value="QPC84427.1"/>
    <property type="molecule type" value="Genomic_DNA"/>
</dbReference>
<protein>
    <submittedName>
        <fullName evidence="4">NUDIX domain-containing protein</fullName>
    </submittedName>
</protein>
<dbReference type="InterPro" id="IPR020084">
    <property type="entry name" value="NUDIX_hydrolase_CS"/>
</dbReference>
<dbReference type="Gene3D" id="3.90.79.10">
    <property type="entry name" value="Nucleoside Triphosphate Pyrophosphohydrolase"/>
    <property type="match status" value="1"/>
</dbReference>
<dbReference type="PANTHER" id="PTHR43046:SF14">
    <property type="entry name" value="MUTT_NUDIX FAMILY PROTEIN"/>
    <property type="match status" value="1"/>
</dbReference>
<dbReference type="CDD" id="cd04688">
    <property type="entry name" value="NUDIX_Hydrolase"/>
    <property type="match status" value="1"/>
</dbReference>
<dbReference type="KEGG" id="pmet:G4Y79_08650"/>